<dbReference type="EMBL" id="UYRR01023314">
    <property type="protein sequence ID" value="VDK32451.1"/>
    <property type="molecule type" value="Genomic_DNA"/>
</dbReference>
<sequence>MHSFVTTTWNESLFIEFRKKYGVPQNIQIWVFVAFQRLPGPLPQDHDWRFLVGDQEVTNHFVVSSAYIVNMTGRFFIGVGSAIPPDQYDNQSDVVKYTNNGSKPMYFLKRLTFDYSIRVLTKGCYYFSSEYSTFSNFDVQ</sequence>
<dbReference type="Proteomes" id="UP000267096">
    <property type="component" value="Unassembled WGS sequence"/>
</dbReference>
<dbReference type="WBParaSite" id="ASIM_0000876101-mRNA-1">
    <property type="protein sequence ID" value="ASIM_0000876101-mRNA-1"/>
    <property type="gene ID" value="ASIM_0000876101"/>
</dbReference>
<accession>A0A0M3JM79</accession>
<organism evidence="3">
    <name type="scientific">Anisakis simplex</name>
    <name type="common">Herring worm</name>
    <dbReference type="NCBI Taxonomy" id="6269"/>
    <lineage>
        <taxon>Eukaryota</taxon>
        <taxon>Metazoa</taxon>
        <taxon>Ecdysozoa</taxon>
        <taxon>Nematoda</taxon>
        <taxon>Chromadorea</taxon>
        <taxon>Rhabditida</taxon>
        <taxon>Spirurina</taxon>
        <taxon>Ascaridomorpha</taxon>
        <taxon>Ascaridoidea</taxon>
        <taxon>Anisakidae</taxon>
        <taxon>Anisakis</taxon>
        <taxon>Anisakis simplex complex</taxon>
    </lineage>
</organism>
<name>A0A0M3JM79_ANISI</name>
<dbReference type="AlphaFoldDB" id="A0A0M3JM79"/>
<keyword evidence="2" id="KW-1185">Reference proteome</keyword>
<evidence type="ECO:0000313" key="2">
    <source>
        <dbReference type="Proteomes" id="UP000267096"/>
    </source>
</evidence>
<evidence type="ECO:0000313" key="1">
    <source>
        <dbReference type="EMBL" id="VDK32451.1"/>
    </source>
</evidence>
<reference evidence="3" key="1">
    <citation type="submission" date="2017-02" db="UniProtKB">
        <authorList>
            <consortium name="WormBaseParasite"/>
        </authorList>
    </citation>
    <scope>IDENTIFICATION</scope>
</reference>
<gene>
    <name evidence="1" type="ORF">ASIM_LOCUS8511</name>
</gene>
<reference evidence="1 2" key="2">
    <citation type="submission" date="2018-11" db="EMBL/GenBank/DDBJ databases">
        <authorList>
            <consortium name="Pathogen Informatics"/>
        </authorList>
    </citation>
    <scope>NUCLEOTIDE SEQUENCE [LARGE SCALE GENOMIC DNA]</scope>
</reference>
<dbReference type="OrthoDB" id="444119at2759"/>
<protein>
    <submittedName>
        <fullName evidence="3">Peptidase S1 domain-containing protein</fullName>
    </submittedName>
</protein>
<evidence type="ECO:0000313" key="3">
    <source>
        <dbReference type="WBParaSite" id="ASIM_0000876101-mRNA-1"/>
    </source>
</evidence>
<proteinExistence type="predicted"/>